<feature type="signal peptide" evidence="2">
    <location>
        <begin position="1"/>
        <end position="19"/>
    </location>
</feature>
<feature type="chain" id="PRO_5047292902" description="MFS transporter" evidence="2">
    <location>
        <begin position="20"/>
        <end position="767"/>
    </location>
</feature>
<reference evidence="3 4" key="1">
    <citation type="submission" date="2022-04" db="EMBL/GenBank/DDBJ databases">
        <title>Genome draft of Actinomadura sp. ATCC 31491.</title>
        <authorList>
            <person name="Shi X."/>
            <person name="Du Y."/>
        </authorList>
    </citation>
    <scope>NUCLEOTIDE SEQUENCE [LARGE SCALE GENOMIC DNA]</scope>
    <source>
        <strain evidence="3 4">ATCC 31491</strain>
    </source>
</reference>
<gene>
    <name evidence="3" type="ORF">MF672_023450</name>
</gene>
<feature type="transmembrane region" description="Helical" evidence="1">
    <location>
        <begin position="405"/>
        <end position="424"/>
    </location>
</feature>
<feature type="transmembrane region" description="Helical" evidence="1">
    <location>
        <begin position="580"/>
        <end position="597"/>
    </location>
</feature>
<evidence type="ECO:0000256" key="1">
    <source>
        <dbReference type="SAM" id="Phobius"/>
    </source>
</evidence>
<feature type="transmembrane region" description="Helical" evidence="1">
    <location>
        <begin position="459"/>
        <end position="479"/>
    </location>
</feature>
<comment type="caution">
    <text evidence="3">The sequence shown here is derived from an EMBL/GenBank/DDBJ whole genome shotgun (WGS) entry which is preliminary data.</text>
</comment>
<accession>A0ABT0FWL4</accession>
<feature type="transmembrane region" description="Helical" evidence="1">
    <location>
        <begin position="526"/>
        <end position="549"/>
    </location>
</feature>
<dbReference type="InterPro" id="IPR017850">
    <property type="entry name" value="Alkaline_phosphatase_core_sf"/>
</dbReference>
<dbReference type="RefSeq" id="WP_242371346.1">
    <property type="nucleotide sequence ID" value="NZ_JAKRKC020000001.1"/>
</dbReference>
<evidence type="ECO:0000313" key="4">
    <source>
        <dbReference type="Proteomes" id="UP001317259"/>
    </source>
</evidence>
<keyword evidence="1" id="KW-1133">Transmembrane helix</keyword>
<feature type="transmembrane region" description="Helical" evidence="1">
    <location>
        <begin position="486"/>
        <end position="506"/>
    </location>
</feature>
<dbReference type="Proteomes" id="UP001317259">
    <property type="component" value="Unassembled WGS sequence"/>
</dbReference>
<feature type="transmembrane region" description="Helical" evidence="1">
    <location>
        <begin position="704"/>
        <end position="721"/>
    </location>
</feature>
<keyword evidence="1" id="KW-0812">Transmembrane</keyword>
<dbReference type="SUPFAM" id="SSF53649">
    <property type="entry name" value="Alkaline phosphatase-like"/>
    <property type="match status" value="1"/>
</dbReference>
<evidence type="ECO:0000313" key="3">
    <source>
        <dbReference type="EMBL" id="MCK2216732.1"/>
    </source>
</evidence>
<name>A0ABT0FWL4_9ACTN</name>
<proteinExistence type="predicted"/>
<keyword evidence="2" id="KW-0732">Signal</keyword>
<feature type="transmembrane region" description="Helical" evidence="1">
    <location>
        <begin position="604"/>
        <end position="624"/>
    </location>
</feature>
<feature type="transmembrane region" description="Helical" evidence="1">
    <location>
        <begin position="431"/>
        <end position="453"/>
    </location>
</feature>
<organism evidence="3 4">
    <name type="scientific">Actinomadura luzonensis</name>
    <dbReference type="NCBI Taxonomy" id="2805427"/>
    <lineage>
        <taxon>Bacteria</taxon>
        <taxon>Bacillati</taxon>
        <taxon>Actinomycetota</taxon>
        <taxon>Actinomycetes</taxon>
        <taxon>Streptosporangiales</taxon>
        <taxon>Thermomonosporaceae</taxon>
        <taxon>Actinomadura</taxon>
    </lineage>
</organism>
<protein>
    <recommendedName>
        <fullName evidence="5">MFS transporter</fullName>
    </recommendedName>
</protein>
<evidence type="ECO:0008006" key="5">
    <source>
        <dbReference type="Google" id="ProtNLM"/>
    </source>
</evidence>
<keyword evidence="1" id="KW-0472">Membrane</keyword>
<evidence type="ECO:0000256" key="2">
    <source>
        <dbReference type="SAM" id="SignalP"/>
    </source>
</evidence>
<sequence length="767" mass="78289">MRRALIVLAVLLGQQLAGQGLLTATAPPAAADTPATTRTTAAPVAAYAETAATTQGAGSAQAAASGRQTAVPAQATASSGTASSGTASSGTASSGVVAGRAFSWAAAATRVALIGVPALHWNDLTQADTPNLWALAGASAIGSLSVRTVGNVTCPYDGWLTVSAGTRSAVGYGCGAPPAPEQRGEGAVIPDYRYLIDVAGQREAGNLGEALKAAGQCSIAIGPGAALALADRQGQVPRYHASADRLGAADLERCRMIAMDVDDLVRPYLRGDRLPKTPEQLPAAARRAALRLADAKAGALLSILPAGTTVLLAGLSDHGSVPHLRVAALREPGAEGRTLGAASTRRADISILPDLTATVLTQLGVPVPATVVGVPMTVGERGATFERMARADETAQTMRSAKGQYFTGLAVLQVLFYVLAFLLLRRRKGLPWVRVAAVALAALPVTSFLVNLLPWATHAQLFGGMLAWWAVIVALALAGPWRRRPLGPLAVVAGVTALTLAGDLLTGTTLQLNSFMGYSAEQGARYFGLGNIPFALFATGTLLTTTAIAHRWPGRAGLAAIVVLGAGAMVLGGSGLGSDFGGVIAFVPGIAVTALVLSGKRVSLVKLALFCVAGGVIVMTFAWLNYLKPPSEQTHLGRFVGQVLTGEAFDVIWRKLQAMLGTLLSPNLMPIVIVAVAFLVYAILRPEQASAGVVPAAFEHSPALRAGLIGTMVAGVVGMLVNDSGAAVLSMALALAVPLLLATGIGVLVGREESVPGVGEELARVAK</sequence>
<keyword evidence="4" id="KW-1185">Reference proteome</keyword>
<feature type="transmembrane region" description="Helical" evidence="1">
    <location>
        <begin position="556"/>
        <end position="574"/>
    </location>
</feature>
<feature type="transmembrane region" description="Helical" evidence="1">
    <location>
        <begin position="663"/>
        <end position="684"/>
    </location>
</feature>
<feature type="transmembrane region" description="Helical" evidence="1">
    <location>
        <begin position="727"/>
        <end position="749"/>
    </location>
</feature>
<dbReference type="EMBL" id="JAKRKC020000001">
    <property type="protein sequence ID" value="MCK2216732.1"/>
    <property type="molecule type" value="Genomic_DNA"/>
</dbReference>